<organism evidence="1 2">
    <name type="scientific">Catharanthus roseus</name>
    <name type="common">Madagascar periwinkle</name>
    <name type="synonym">Vinca rosea</name>
    <dbReference type="NCBI Taxonomy" id="4058"/>
    <lineage>
        <taxon>Eukaryota</taxon>
        <taxon>Viridiplantae</taxon>
        <taxon>Streptophyta</taxon>
        <taxon>Embryophyta</taxon>
        <taxon>Tracheophyta</taxon>
        <taxon>Spermatophyta</taxon>
        <taxon>Magnoliopsida</taxon>
        <taxon>eudicotyledons</taxon>
        <taxon>Gunneridae</taxon>
        <taxon>Pentapetalae</taxon>
        <taxon>asterids</taxon>
        <taxon>lamiids</taxon>
        <taxon>Gentianales</taxon>
        <taxon>Apocynaceae</taxon>
        <taxon>Rauvolfioideae</taxon>
        <taxon>Vinceae</taxon>
        <taxon>Catharanthinae</taxon>
        <taxon>Catharanthus</taxon>
    </lineage>
</organism>
<dbReference type="Proteomes" id="UP001060085">
    <property type="component" value="Linkage Group LG07"/>
</dbReference>
<protein>
    <submittedName>
        <fullName evidence="1">Uncharacterized protein</fullName>
    </submittedName>
</protein>
<evidence type="ECO:0000313" key="1">
    <source>
        <dbReference type="EMBL" id="KAI5653652.1"/>
    </source>
</evidence>
<name>A0ACB9ZYE1_CATRO</name>
<evidence type="ECO:0000313" key="2">
    <source>
        <dbReference type="Proteomes" id="UP001060085"/>
    </source>
</evidence>
<gene>
    <name evidence="1" type="ORF">M9H77_30839</name>
</gene>
<dbReference type="EMBL" id="CM044707">
    <property type="protein sequence ID" value="KAI5653652.1"/>
    <property type="molecule type" value="Genomic_DNA"/>
</dbReference>
<reference evidence="2" key="1">
    <citation type="journal article" date="2023" name="Nat. Plants">
        <title>Single-cell RNA sequencing provides a high-resolution roadmap for understanding the multicellular compartmentation of specialized metabolism.</title>
        <authorList>
            <person name="Sun S."/>
            <person name="Shen X."/>
            <person name="Li Y."/>
            <person name="Li Y."/>
            <person name="Wang S."/>
            <person name="Li R."/>
            <person name="Zhang H."/>
            <person name="Shen G."/>
            <person name="Guo B."/>
            <person name="Wei J."/>
            <person name="Xu J."/>
            <person name="St-Pierre B."/>
            <person name="Chen S."/>
            <person name="Sun C."/>
        </authorList>
    </citation>
    <scope>NUCLEOTIDE SEQUENCE [LARGE SCALE GENOMIC DNA]</scope>
</reference>
<keyword evidence="2" id="KW-1185">Reference proteome</keyword>
<proteinExistence type="predicted"/>
<sequence>MGNLEDCLPATVGFHHTVPAWVWGHSFPKVLVANRIGYLEDCRILAPDLSRIALYMASPPYKGLFRWRGRFRLGRVDPLEEGRRLRRVWPNRSMWTPHHALWWGSAA</sequence>
<accession>A0ACB9ZYE1</accession>
<comment type="caution">
    <text evidence="1">The sequence shown here is derived from an EMBL/GenBank/DDBJ whole genome shotgun (WGS) entry which is preliminary data.</text>
</comment>